<reference evidence="1 2" key="1">
    <citation type="submission" date="2016-01" db="EMBL/GenBank/DDBJ databases">
        <title>Characterization of the Clostridium difficile lineages that are prevalent in Hong Kong and China.</title>
        <authorList>
            <person name="Kwok J.S.-L."/>
            <person name="Lam W.-Y."/>
            <person name="Ip M."/>
            <person name="Chan T.-F."/>
            <person name="Hawkey P.M."/>
            <person name="Tsui S.K.-W."/>
        </authorList>
    </citation>
    <scope>NUCLEOTIDE SEQUENCE [LARGE SCALE GENOMIC DNA]</scope>
    <source>
        <strain evidence="1 2">300064</strain>
    </source>
</reference>
<accession>A0A2S7FCS3</accession>
<dbReference type="Proteomes" id="UP000238081">
    <property type="component" value="Unassembled WGS sequence"/>
</dbReference>
<proteinExistence type="predicted"/>
<comment type="caution">
    <text evidence="1">The sequence shown here is derived from an EMBL/GenBank/DDBJ whole genome shotgun (WGS) entry which is preliminary data.</text>
</comment>
<sequence length="91" mass="10924">MNIKKIKEQLQQGTFYYYKSNLFIKSEVTRVVEMEDIFLEISFECGNVDVFIDKIKPVRRPDNIIAKFKWCYKLKNEYDDVIGYIGLKEEI</sequence>
<dbReference type="EMBL" id="LRDH01000095">
    <property type="protein sequence ID" value="PPV16058.1"/>
    <property type="molecule type" value="Genomic_DNA"/>
</dbReference>
<protein>
    <submittedName>
        <fullName evidence="1">Uncharacterized protein</fullName>
    </submittedName>
</protein>
<evidence type="ECO:0000313" key="2">
    <source>
        <dbReference type="Proteomes" id="UP000238081"/>
    </source>
</evidence>
<organism evidence="1 2">
    <name type="scientific">Clostridium butyricum</name>
    <dbReference type="NCBI Taxonomy" id="1492"/>
    <lineage>
        <taxon>Bacteria</taxon>
        <taxon>Bacillati</taxon>
        <taxon>Bacillota</taxon>
        <taxon>Clostridia</taxon>
        <taxon>Eubacteriales</taxon>
        <taxon>Clostridiaceae</taxon>
        <taxon>Clostridium</taxon>
    </lineage>
</organism>
<name>A0A2S7FCS3_CLOBU</name>
<gene>
    <name evidence="1" type="ORF">AWN73_10820</name>
</gene>
<evidence type="ECO:0000313" key="1">
    <source>
        <dbReference type="EMBL" id="PPV16058.1"/>
    </source>
</evidence>
<dbReference type="AlphaFoldDB" id="A0A2S7FCS3"/>